<feature type="transmembrane region" description="Helical" evidence="3">
    <location>
        <begin position="403"/>
        <end position="425"/>
    </location>
</feature>
<feature type="transmembrane region" description="Helical" evidence="3">
    <location>
        <begin position="431"/>
        <end position="449"/>
    </location>
</feature>
<accession>A0A2H3EE16</accession>
<name>A0A2H3EE16_ARMGA</name>
<feature type="transmembrane region" description="Helical" evidence="3">
    <location>
        <begin position="313"/>
        <end position="334"/>
    </location>
</feature>
<feature type="transmembrane region" description="Helical" evidence="3">
    <location>
        <begin position="275"/>
        <end position="301"/>
    </location>
</feature>
<dbReference type="InterPro" id="IPR036259">
    <property type="entry name" value="MFS_trans_sf"/>
</dbReference>
<dbReference type="EMBL" id="KZ293645">
    <property type="protein sequence ID" value="PBL01823.1"/>
    <property type="molecule type" value="Genomic_DNA"/>
</dbReference>
<organism evidence="5 6">
    <name type="scientific">Armillaria gallica</name>
    <name type="common">Bulbous honey fungus</name>
    <name type="synonym">Armillaria bulbosa</name>
    <dbReference type="NCBI Taxonomy" id="47427"/>
    <lineage>
        <taxon>Eukaryota</taxon>
        <taxon>Fungi</taxon>
        <taxon>Dikarya</taxon>
        <taxon>Basidiomycota</taxon>
        <taxon>Agaricomycotina</taxon>
        <taxon>Agaricomycetes</taxon>
        <taxon>Agaricomycetidae</taxon>
        <taxon>Agaricales</taxon>
        <taxon>Marasmiineae</taxon>
        <taxon>Physalacriaceae</taxon>
        <taxon>Armillaria</taxon>
    </lineage>
</organism>
<protein>
    <submittedName>
        <fullName evidence="5">MFS general substrate transporter</fullName>
    </submittedName>
</protein>
<dbReference type="GO" id="GO:0022857">
    <property type="term" value="F:transmembrane transporter activity"/>
    <property type="evidence" value="ECO:0007669"/>
    <property type="project" value="InterPro"/>
</dbReference>
<feature type="transmembrane region" description="Helical" evidence="3">
    <location>
        <begin position="69"/>
        <end position="90"/>
    </location>
</feature>
<feature type="transmembrane region" description="Helical" evidence="3">
    <location>
        <begin position="341"/>
        <end position="362"/>
    </location>
</feature>
<dbReference type="AlphaFoldDB" id="A0A2H3EE16"/>
<feature type="transmembrane region" description="Helical" evidence="3">
    <location>
        <begin position="110"/>
        <end position="127"/>
    </location>
</feature>
<dbReference type="Proteomes" id="UP000217790">
    <property type="component" value="Unassembled WGS sequence"/>
</dbReference>
<dbReference type="OMA" id="CMFATFS"/>
<comment type="subcellular location">
    <subcellularLocation>
        <location evidence="1">Membrane</location>
        <topology evidence="1">Multi-pass membrane protein</topology>
    </subcellularLocation>
</comment>
<dbReference type="PANTHER" id="PTHR42910">
    <property type="entry name" value="TRANSPORTER SCO4007-RELATED"/>
    <property type="match status" value="1"/>
</dbReference>
<gene>
    <name evidence="5" type="ORF">ARMGADRAFT_1071320</name>
</gene>
<feature type="compositionally biased region" description="Basic and acidic residues" evidence="2">
    <location>
        <begin position="472"/>
        <end position="487"/>
    </location>
</feature>
<feature type="transmembrane region" description="Helical" evidence="3">
    <location>
        <begin position="227"/>
        <end position="246"/>
    </location>
</feature>
<feature type="transmembrane region" description="Helical" evidence="3">
    <location>
        <begin position="368"/>
        <end position="391"/>
    </location>
</feature>
<keyword evidence="6" id="KW-1185">Reference proteome</keyword>
<evidence type="ECO:0000256" key="1">
    <source>
        <dbReference type="ARBA" id="ARBA00004141"/>
    </source>
</evidence>
<feature type="compositionally biased region" description="Polar residues" evidence="2">
    <location>
        <begin position="492"/>
        <end position="503"/>
    </location>
</feature>
<feature type="transmembrane region" description="Helical" evidence="3">
    <location>
        <begin position="163"/>
        <end position="183"/>
    </location>
</feature>
<feature type="domain" description="Major facilitator superfamily (MFS) profile" evidence="4">
    <location>
        <begin position="67"/>
        <end position="458"/>
    </location>
</feature>
<keyword evidence="3" id="KW-1133">Transmembrane helix</keyword>
<evidence type="ECO:0000313" key="5">
    <source>
        <dbReference type="EMBL" id="PBL01823.1"/>
    </source>
</evidence>
<dbReference type="PANTHER" id="PTHR42910:SF1">
    <property type="entry name" value="MAJOR FACILITATOR SUPERFAMILY (MFS) PROFILE DOMAIN-CONTAINING PROTEIN"/>
    <property type="match status" value="1"/>
</dbReference>
<dbReference type="CDD" id="cd17324">
    <property type="entry name" value="MFS_NepI_like"/>
    <property type="match status" value="1"/>
</dbReference>
<dbReference type="OrthoDB" id="2105912at2759"/>
<dbReference type="GO" id="GO:0016020">
    <property type="term" value="C:membrane"/>
    <property type="evidence" value="ECO:0007669"/>
    <property type="project" value="UniProtKB-SubCell"/>
</dbReference>
<evidence type="ECO:0000256" key="3">
    <source>
        <dbReference type="SAM" id="Phobius"/>
    </source>
</evidence>
<feature type="transmembrane region" description="Helical" evidence="3">
    <location>
        <begin position="195"/>
        <end position="221"/>
    </location>
</feature>
<feature type="transmembrane region" description="Helical" evidence="3">
    <location>
        <begin position="139"/>
        <end position="157"/>
    </location>
</feature>
<dbReference type="PROSITE" id="PS50850">
    <property type="entry name" value="MFS"/>
    <property type="match status" value="1"/>
</dbReference>
<dbReference type="SUPFAM" id="SSF103473">
    <property type="entry name" value="MFS general substrate transporter"/>
    <property type="match status" value="1"/>
</dbReference>
<feature type="region of interest" description="Disordered" evidence="2">
    <location>
        <begin position="472"/>
        <end position="503"/>
    </location>
</feature>
<evidence type="ECO:0000313" key="6">
    <source>
        <dbReference type="Proteomes" id="UP000217790"/>
    </source>
</evidence>
<feature type="region of interest" description="Disordered" evidence="2">
    <location>
        <begin position="1"/>
        <end position="22"/>
    </location>
</feature>
<proteinExistence type="predicted"/>
<keyword evidence="3" id="KW-0472">Membrane</keyword>
<reference evidence="6" key="1">
    <citation type="journal article" date="2017" name="Nat. Ecol. Evol.">
        <title>Genome expansion and lineage-specific genetic innovations in the forest pathogenic fungi Armillaria.</title>
        <authorList>
            <person name="Sipos G."/>
            <person name="Prasanna A.N."/>
            <person name="Walter M.C."/>
            <person name="O'Connor E."/>
            <person name="Balint B."/>
            <person name="Krizsan K."/>
            <person name="Kiss B."/>
            <person name="Hess J."/>
            <person name="Varga T."/>
            <person name="Slot J."/>
            <person name="Riley R."/>
            <person name="Boka B."/>
            <person name="Rigling D."/>
            <person name="Barry K."/>
            <person name="Lee J."/>
            <person name="Mihaltcheva S."/>
            <person name="LaButti K."/>
            <person name="Lipzen A."/>
            <person name="Waldron R."/>
            <person name="Moloney N.M."/>
            <person name="Sperisen C."/>
            <person name="Kredics L."/>
            <person name="Vagvoelgyi C."/>
            <person name="Patrignani A."/>
            <person name="Fitzpatrick D."/>
            <person name="Nagy I."/>
            <person name="Doyle S."/>
            <person name="Anderson J.B."/>
            <person name="Grigoriev I.V."/>
            <person name="Gueldener U."/>
            <person name="Muensterkoetter M."/>
            <person name="Nagy L.G."/>
        </authorList>
    </citation>
    <scope>NUCLEOTIDE SEQUENCE [LARGE SCALE GENOMIC DNA]</scope>
    <source>
        <strain evidence="6">Ar21-2</strain>
    </source>
</reference>
<sequence length="503" mass="54814">MDGSQALPEIRPSSSQRSEEKNRYRCINTEEPYLPSIFIMSSSGPTKDFGLFPIPQRLRCNPTRPFPEFGIGLNLFFAFACTFVVANLYYCQPLLIQFSGFFGVSYLDSSRASTILQAGYAIGLFFLAPLGDLIRRRQLILGLLLCSTVLTLCLGLVHNWTAFLALSFLAGTVNIVPQVIIPLAADVASPSRRHFCISIVVSGLIMGVLVARVFAGIIAQYTEWRTVYYFAVGMQLVVFVGCYAMIPDYPAKNGDDIAYWQLLWSMMKYAVGEPLLIQACLVNLLAAAGFSNFWVTLTFLLGGPPYNYSTLEVGLFGLIGIAGVCMTPLASPLFDKLHPWYSAILGSIIYACFQALLVGAAGVHIAPVVVATVGIDVFCRILQVSLQMLIFSISADASARLNALFLISLFLGQVMGADVGSRIFLTAGWRAGAGLSLGWTGTCLLLLLFRGPHCERKTWFGYEGGFGILGKKVEPSHEDSETEEKGSTSEGNLQEISEVAYTS</sequence>
<dbReference type="InterPro" id="IPR020846">
    <property type="entry name" value="MFS_dom"/>
</dbReference>
<evidence type="ECO:0000256" key="2">
    <source>
        <dbReference type="SAM" id="MobiDB-lite"/>
    </source>
</evidence>
<dbReference type="Pfam" id="PF07690">
    <property type="entry name" value="MFS_1"/>
    <property type="match status" value="1"/>
</dbReference>
<dbReference type="Gene3D" id="1.20.1250.20">
    <property type="entry name" value="MFS general substrate transporter like domains"/>
    <property type="match status" value="1"/>
</dbReference>
<dbReference type="InterPro" id="IPR011701">
    <property type="entry name" value="MFS"/>
</dbReference>
<dbReference type="InParanoid" id="A0A2H3EE16"/>
<keyword evidence="3" id="KW-0812">Transmembrane</keyword>
<evidence type="ECO:0000259" key="4">
    <source>
        <dbReference type="PROSITE" id="PS50850"/>
    </source>
</evidence>
<dbReference type="STRING" id="47427.A0A2H3EE16"/>